<feature type="domain" description="TonB-dependent receptor-like beta-barrel" evidence="5">
    <location>
        <begin position="797"/>
        <end position="1158"/>
    </location>
</feature>
<evidence type="ECO:0000256" key="1">
    <source>
        <dbReference type="ARBA" id="ARBA00004442"/>
    </source>
</evidence>
<evidence type="ECO:0000256" key="2">
    <source>
        <dbReference type="ARBA" id="ARBA00023136"/>
    </source>
</evidence>
<dbReference type="Gene3D" id="1.25.40.10">
    <property type="entry name" value="Tetratricopeptide repeat domain"/>
    <property type="match status" value="1"/>
</dbReference>
<accession>A0ABS1S928</accession>
<name>A0ABS1S928_9RHOB</name>
<dbReference type="InterPro" id="IPR019734">
    <property type="entry name" value="TPR_rpt"/>
</dbReference>
<organism evidence="7 8">
    <name type="scientific">Paracoccus aerius</name>
    <dbReference type="NCBI Taxonomy" id="1915382"/>
    <lineage>
        <taxon>Bacteria</taxon>
        <taxon>Pseudomonadati</taxon>
        <taxon>Pseudomonadota</taxon>
        <taxon>Alphaproteobacteria</taxon>
        <taxon>Rhodobacterales</taxon>
        <taxon>Paracoccaceae</taxon>
        <taxon>Paracoccus</taxon>
    </lineage>
</organism>
<keyword evidence="3" id="KW-0998">Cell outer membrane</keyword>
<dbReference type="Gene3D" id="2.60.120.1440">
    <property type="match status" value="1"/>
</dbReference>
<keyword evidence="8" id="KW-1185">Reference proteome</keyword>
<dbReference type="Pfam" id="PF04773">
    <property type="entry name" value="FecR"/>
    <property type="match status" value="1"/>
</dbReference>
<evidence type="ECO:0000313" key="7">
    <source>
        <dbReference type="EMBL" id="MBL3675208.1"/>
    </source>
</evidence>
<evidence type="ECO:0000256" key="4">
    <source>
        <dbReference type="PROSITE-ProRule" id="PRU00339"/>
    </source>
</evidence>
<dbReference type="Pfam" id="PF00593">
    <property type="entry name" value="TonB_dep_Rec_b-barrel"/>
    <property type="match status" value="1"/>
</dbReference>
<comment type="caution">
    <text evidence="7">The sequence shown here is derived from an EMBL/GenBank/DDBJ whole genome shotgun (WGS) entry which is preliminary data.</text>
</comment>
<dbReference type="PROSITE" id="PS50005">
    <property type="entry name" value="TPR"/>
    <property type="match status" value="3"/>
</dbReference>
<comment type="subcellular location">
    <subcellularLocation>
        <location evidence="1">Cell outer membrane</location>
    </subcellularLocation>
</comment>
<feature type="repeat" description="TPR" evidence="4">
    <location>
        <begin position="417"/>
        <end position="450"/>
    </location>
</feature>
<dbReference type="SMART" id="SM00028">
    <property type="entry name" value="TPR"/>
    <property type="match status" value="4"/>
</dbReference>
<keyword evidence="4" id="KW-0802">TPR repeat</keyword>
<dbReference type="InterPro" id="IPR006860">
    <property type="entry name" value="FecR"/>
</dbReference>
<gene>
    <name evidence="7" type="ORF">JL111_17155</name>
</gene>
<proteinExistence type="predicted"/>
<feature type="repeat" description="TPR" evidence="4">
    <location>
        <begin position="519"/>
        <end position="552"/>
    </location>
</feature>
<dbReference type="SUPFAM" id="SSF56935">
    <property type="entry name" value="Porins"/>
    <property type="match status" value="1"/>
</dbReference>
<protein>
    <submittedName>
        <fullName evidence="7">TonB-dependent receptor</fullName>
    </submittedName>
</protein>
<dbReference type="Proteomes" id="UP000644749">
    <property type="component" value="Unassembled WGS sequence"/>
</dbReference>
<dbReference type="InterPro" id="IPR011990">
    <property type="entry name" value="TPR-like_helical_dom_sf"/>
</dbReference>
<reference evidence="7 8" key="1">
    <citation type="submission" date="2021-01" db="EMBL/GenBank/DDBJ databases">
        <title>011410 draft genome.</title>
        <authorList>
            <person name="Lang L."/>
        </authorList>
    </citation>
    <scope>NUCLEOTIDE SEQUENCE [LARGE SCALE GENOMIC DNA]</scope>
    <source>
        <strain evidence="7 8">KCTC 42845</strain>
    </source>
</reference>
<dbReference type="SUPFAM" id="SSF48452">
    <property type="entry name" value="TPR-like"/>
    <property type="match status" value="2"/>
</dbReference>
<keyword evidence="7" id="KW-0675">Receptor</keyword>
<dbReference type="Pfam" id="PF13181">
    <property type="entry name" value="TPR_8"/>
    <property type="match status" value="1"/>
</dbReference>
<feature type="domain" description="FecR protein" evidence="6">
    <location>
        <begin position="41"/>
        <end position="134"/>
    </location>
</feature>
<evidence type="ECO:0000259" key="5">
    <source>
        <dbReference type="Pfam" id="PF00593"/>
    </source>
</evidence>
<dbReference type="EMBL" id="JAESHT010000019">
    <property type="protein sequence ID" value="MBL3675208.1"/>
    <property type="molecule type" value="Genomic_DNA"/>
</dbReference>
<evidence type="ECO:0000259" key="6">
    <source>
        <dbReference type="Pfam" id="PF04773"/>
    </source>
</evidence>
<sequence length="1200" mass="127681">MTRGATPAGSVIARRSGEEVQFIDLSGWTAVELAQDLLAGDVLRTNATGNLAVMFADRTQMRLARNTTIVVKKVGAAADSVFELQRGTLWGRAARGGQGLLVETPAAAAAIRGTDFSLTVEGDRTSLTVLEGIVSLSNPQGSVTVRQGEAAAAGIGEAPTKIVITDPSDREQMLTYLSLRSAFSALAPSPFPSATLRAERARLEELHAEARSPADLVTAAEVAFALEGAEAARARVAQARAQVTQPELVARLDLVEGLIAANERRYGDAQRLLAAAAPRLDAERRAVADHASYFARALTDPTRVGTPPPGSGTSSGSLAHAYAQAVLLDIPAALRDLAVAETRFPDQAVLPAARARLAMLVDDRSQAQAAIARALAIDPDDPSALEAQAVFLSDFEGRHTAALAVLNRAVAEAPGMSSLWNHIGAVQSTLGANREAEAALQRAITLQPMDPVAYANLAFLYLDQDRPDKAGPLIDQALALDPAFDVALFARGRWNLQRGNIAAAQDDLLAGSTANPSYSQGLLLLAASYIAAGERELAQQALDNADRLDPNDPVSAQAAASLAIDEYEADRAIAAAQSAMRRARARGGDFAGAEANRTEGSLLNQAFRLQGLDAWGRSYGDAVFDPFDGASLIDQAVAGSALPVASSLGYGGKIVDPTPDASGFSGLFQGLMLSPGILAGRERGNDVLRRPFVEATVGFGTVMTEADARSTRSLELQGFGHGPVPVSGYLMLEQDGQADRRSWRESGSLIPLSEFDLDQRVTSGLAYATASVTHDDHIVFYAQTARDSSQIDNGLILLDEPLLSFDAILFNRRRDTRVDRVGLGWSHSFGWHNVLEAAVFGTRASQQTEETGLLASVATGQILGLRNLAADTSQSTRMAALGWRYGRGPWVLRTGIEAGHVKASRAQEDITITGPVPSVTREGQSLAFDVARAWANVNHEVMPGFAVEAGAVALRFDGGVTLSRLDPRIGISWQPAERHWLRAAWIAETTGTGDTTLAPLGIVALQPSRMPLDPGGRSRTAILRWDAEWSDRLFTSVDVQRQQFTDISVPVPTGLDWLDVADGRLDRIAATANYKLPHGLGLSATVVRNASQNRDPASATFGESLPFVPDDAARFGLTWVHPANIRASLSANWIGSRIGDETGGRVGGAWTADLEAVWESRDQRFLAELNVWNLLDEPFEVAPGVKGAGRTIEATLRIRF</sequence>
<dbReference type="RefSeq" id="WP_235986339.1">
    <property type="nucleotide sequence ID" value="NZ_JAESHT010000019.1"/>
</dbReference>
<feature type="repeat" description="TPR" evidence="4">
    <location>
        <begin position="451"/>
        <end position="484"/>
    </location>
</feature>
<dbReference type="InterPro" id="IPR000531">
    <property type="entry name" value="Beta-barrel_TonB"/>
</dbReference>
<dbReference type="InterPro" id="IPR036942">
    <property type="entry name" value="Beta-barrel_TonB_sf"/>
</dbReference>
<keyword evidence="2" id="KW-0472">Membrane</keyword>
<dbReference type="PANTHER" id="PTHR38731">
    <property type="entry name" value="LIPL45-RELATED LIPOPROTEIN-RELATED"/>
    <property type="match status" value="1"/>
</dbReference>
<dbReference type="Gene3D" id="2.40.170.20">
    <property type="entry name" value="TonB-dependent receptor, beta-barrel domain"/>
    <property type="match status" value="1"/>
</dbReference>
<evidence type="ECO:0000256" key="3">
    <source>
        <dbReference type="ARBA" id="ARBA00023237"/>
    </source>
</evidence>
<evidence type="ECO:0000313" key="8">
    <source>
        <dbReference type="Proteomes" id="UP000644749"/>
    </source>
</evidence>